<dbReference type="STRING" id="60517.A0A158R964"/>
<dbReference type="PANTHER" id="PTHR33064">
    <property type="entry name" value="POL PROTEIN"/>
    <property type="match status" value="1"/>
</dbReference>
<keyword evidence="3" id="KW-1185">Reference proteome</keyword>
<dbReference type="WBParaSite" id="TASK_0000673601-mRNA-1">
    <property type="protein sequence ID" value="TASK_0000673601-mRNA-1"/>
    <property type="gene ID" value="TASK_0000673601"/>
</dbReference>
<dbReference type="InterPro" id="IPR051320">
    <property type="entry name" value="Viral_Replic_Matur_Polypro"/>
</dbReference>
<evidence type="ECO:0000313" key="2">
    <source>
        <dbReference type="EMBL" id="VDK37244.1"/>
    </source>
</evidence>
<feature type="domain" description="Reverse transcriptase" evidence="1">
    <location>
        <begin position="341"/>
        <end position="450"/>
    </location>
</feature>
<dbReference type="SUPFAM" id="SSF56672">
    <property type="entry name" value="DNA/RNA polymerases"/>
    <property type="match status" value="1"/>
</dbReference>
<dbReference type="EMBL" id="UYRS01018530">
    <property type="protein sequence ID" value="VDK37244.1"/>
    <property type="molecule type" value="Genomic_DNA"/>
</dbReference>
<gene>
    <name evidence="2" type="ORF">TASK_LOCUS6737</name>
</gene>
<accession>A0A158R964</accession>
<dbReference type="AlphaFoldDB" id="A0A158R964"/>
<dbReference type="OrthoDB" id="6264069at2759"/>
<dbReference type="InterPro" id="IPR043128">
    <property type="entry name" value="Rev_trsase/Diguanyl_cyclase"/>
</dbReference>
<dbReference type="CDD" id="cd01647">
    <property type="entry name" value="RT_LTR"/>
    <property type="match status" value="1"/>
</dbReference>
<proteinExistence type="predicted"/>
<dbReference type="PANTHER" id="PTHR33064:SF37">
    <property type="entry name" value="RIBONUCLEASE H"/>
    <property type="match status" value="1"/>
</dbReference>
<dbReference type="Proteomes" id="UP000282613">
    <property type="component" value="Unassembled WGS sequence"/>
</dbReference>
<evidence type="ECO:0000313" key="4">
    <source>
        <dbReference type="WBParaSite" id="TASK_0000673601-mRNA-1"/>
    </source>
</evidence>
<evidence type="ECO:0000259" key="1">
    <source>
        <dbReference type="Pfam" id="PF00078"/>
    </source>
</evidence>
<name>A0A158R964_TAEAS</name>
<dbReference type="InterPro" id="IPR000477">
    <property type="entry name" value="RT_dom"/>
</dbReference>
<dbReference type="Gene3D" id="3.30.70.270">
    <property type="match status" value="1"/>
</dbReference>
<sequence length="500" mass="56242">MGTLRTRCVGEHFLFLYIEEGELTLNAYSFEQHWSSRNGSLPLTSNTVLMDAFVSVRKIEVERNGADVLTVRWNEAETGEFSLDLHKTLGSIIFRRLFDGIATGAEEITKLSSANQELKSLTDSAVKKYSDLVISNAEREQLLFARFAALLEKSKAQQNDNRVEQATTNLAPLSDVEAADLPSSKGLVGEQLMKTLSHRVSLKKARKRLERYAQSLKLVYAMCALIDSSTYLKDYASNMAPMSVIQLMLVYELSQLQKTSNLWSNLTHLRLTSSHRVLRSGAPTAKWLQPIQPSSAKLGQSPCTYLFDSGTAKATVNAKLLQTCATRFTSVLPVYKTALRYWRVELEEKDNAKTTFIVTTGLYELQTMPLGLCNTAATFESLMQTAPRSGLFPQHCIIYLDDNLFFDKVILEHNGNLKQVLDHLQDAGLTLSRKNCRSQQRTVTILGHTFLPEGMAVTEDQHKPIRLKLHSFLSLANHYRHFDNEFANVAIGLHKLTEEQ</sequence>
<reference evidence="2 3" key="2">
    <citation type="submission" date="2018-11" db="EMBL/GenBank/DDBJ databases">
        <authorList>
            <consortium name="Pathogen Informatics"/>
        </authorList>
    </citation>
    <scope>NUCLEOTIDE SEQUENCE [LARGE SCALE GENOMIC DNA]</scope>
</reference>
<reference evidence="4" key="1">
    <citation type="submission" date="2016-04" db="UniProtKB">
        <authorList>
            <consortium name="WormBaseParasite"/>
        </authorList>
    </citation>
    <scope>IDENTIFICATION</scope>
</reference>
<protein>
    <submittedName>
        <fullName evidence="4">Reverse transcriptase domain-containing protein</fullName>
    </submittedName>
</protein>
<evidence type="ECO:0000313" key="3">
    <source>
        <dbReference type="Proteomes" id="UP000282613"/>
    </source>
</evidence>
<dbReference type="Pfam" id="PF00078">
    <property type="entry name" value="RVT_1"/>
    <property type="match status" value="1"/>
</dbReference>
<dbReference type="InterPro" id="IPR043502">
    <property type="entry name" value="DNA/RNA_pol_sf"/>
</dbReference>
<organism evidence="4">
    <name type="scientific">Taenia asiatica</name>
    <name type="common">Asian tapeworm</name>
    <dbReference type="NCBI Taxonomy" id="60517"/>
    <lineage>
        <taxon>Eukaryota</taxon>
        <taxon>Metazoa</taxon>
        <taxon>Spiralia</taxon>
        <taxon>Lophotrochozoa</taxon>
        <taxon>Platyhelminthes</taxon>
        <taxon>Cestoda</taxon>
        <taxon>Eucestoda</taxon>
        <taxon>Cyclophyllidea</taxon>
        <taxon>Taeniidae</taxon>
        <taxon>Taenia</taxon>
    </lineage>
</organism>